<dbReference type="SUPFAM" id="SSF50729">
    <property type="entry name" value="PH domain-like"/>
    <property type="match status" value="1"/>
</dbReference>
<feature type="region of interest" description="Disordered" evidence="1">
    <location>
        <begin position="2133"/>
        <end position="2195"/>
    </location>
</feature>
<evidence type="ECO:0000259" key="2">
    <source>
        <dbReference type="PROSITE" id="PS50197"/>
    </source>
</evidence>
<gene>
    <name evidence="4" type="ORF">M9Y10_009698</name>
</gene>
<evidence type="ECO:0000313" key="4">
    <source>
        <dbReference type="EMBL" id="KAK8866730.1"/>
    </source>
</evidence>
<feature type="domain" description="BEACH" evidence="2">
    <location>
        <begin position="2342"/>
        <end position="2630"/>
    </location>
</feature>
<dbReference type="PROSITE" id="PS51783">
    <property type="entry name" value="PH_BEACH"/>
    <property type="match status" value="1"/>
</dbReference>
<dbReference type="InterPro" id="IPR011993">
    <property type="entry name" value="PH-like_dom_sf"/>
</dbReference>
<dbReference type="Proteomes" id="UP001470230">
    <property type="component" value="Unassembled WGS sequence"/>
</dbReference>
<evidence type="ECO:0008006" key="6">
    <source>
        <dbReference type="Google" id="ProtNLM"/>
    </source>
</evidence>
<dbReference type="InterPro" id="IPR036372">
    <property type="entry name" value="BEACH_dom_sf"/>
</dbReference>
<dbReference type="PROSITE" id="PS50197">
    <property type="entry name" value="BEACH"/>
    <property type="match status" value="1"/>
</dbReference>
<organism evidence="4 5">
    <name type="scientific">Tritrichomonas musculus</name>
    <dbReference type="NCBI Taxonomy" id="1915356"/>
    <lineage>
        <taxon>Eukaryota</taxon>
        <taxon>Metamonada</taxon>
        <taxon>Parabasalia</taxon>
        <taxon>Tritrichomonadida</taxon>
        <taxon>Tritrichomonadidae</taxon>
        <taxon>Tritrichomonas</taxon>
    </lineage>
</organism>
<accession>A0ABR2IQ90</accession>
<dbReference type="Pfam" id="PF02138">
    <property type="entry name" value="Beach"/>
    <property type="match status" value="1"/>
</dbReference>
<dbReference type="SUPFAM" id="SSF81837">
    <property type="entry name" value="BEACH domain"/>
    <property type="match status" value="1"/>
</dbReference>
<proteinExistence type="predicted"/>
<evidence type="ECO:0000256" key="1">
    <source>
        <dbReference type="SAM" id="MobiDB-lite"/>
    </source>
</evidence>
<dbReference type="SMART" id="SM01026">
    <property type="entry name" value="Beach"/>
    <property type="match status" value="1"/>
</dbReference>
<dbReference type="Gene3D" id="1.10.1540.10">
    <property type="entry name" value="BEACH domain"/>
    <property type="match status" value="1"/>
</dbReference>
<dbReference type="InterPro" id="IPR023362">
    <property type="entry name" value="PH-BEACH_dom"/>
</dbReference>
<keyword evidence="5" id="KW-1185">Reference proteome</keyword>
<dbReference type="SUPFAM" id="SSF50978">
    <property type="entry name" value="WD40 repeat-like"/>
    <property type="match status" value="1"/>
</dbReference>
<feature type="compositionally biased region" description="Low complexity" evidence="1">
    <location>
        <begin position="2179"/>
        <end position="2195"/>
    </location>
</feature>
<dbReference type="PANTHER" id="PTHR13743:SF112">
    <property type="entry name" value="BEACH DOMAIN-CONTAINING PROTEIN"/>
    <property type="match status" value="1"/>
</dbReference>
<comment type="caution">
    <text evidence="4">The sequence shown here is derived from an EMBL/GenBank/DDBJ whole genome shotgun (WGS) entry which is preliminary data.</text>
</comment>
<dbReference type="InterPro" id="IPR000409">
    <property type="entry name" value="BEACH_dom"/>
</dbReference>
<dbReference type="InterPro" id="IPR050865">
    <property type="entry name" value="BEACH_Domain"/>
</dbReference>
<evidence type="ECO:0000313" key="5">
    <source>
        <dbReference type="Proteomes" id="UP001470230"/>
    </source>
</evidence>
<name>A0ABR2IQ90_9EUKA</name>
<dbReference type="EMBL" id="JAPFFF010000015">
    <property type="protein sequence ID" value="KAK8866730.1"/>
    <property type="molecule type" value="Genomic_DNA"/>
</dbReference>
<evidence type="ECO:0000259" key="3">
    <source>
        <dbReference type="PROSITE" id="PS51783"/>
    </source>
</evidence>
<dbReference type="InterPro" id="IPR036322">
    <property type="entry name" value="WD40_repeat_dom_sf"/>
</dbReference>
<dbReference type="CDD" id="cd06071">
    <property type="entry name" value="Beach"/>
    <property type="match status" value="1"/>
</dbReference>
<dbReference type="Pfam" id="PF14844">
    <property type="entry name" value="PH_BEACH"/>
    <property type="match status" value="1"/>
</dbReference>
<dbReference type="InterPro" id="IPR013320">
    <property type="entry name" value="ConA-like_dom_sf"/>
</dbReference>
<dbReference type="Gene3D" id="2.30.29.30">
    <property type="entry name" value="Pleckstrin-homology domain (PH domain)/Phosphotyrosine-binding domain (PTB)"/>
    <property type="match status" value="1"/>
</dbReference>
<dbReference type="PANTHER" id="PTHR13743">
    <property type="entry name" value="BEIGE/BEACH-RELATED"/>
    <property type="match status" value="1"/>
</dbReference>
<sequence length="3140" mass="363891">MNASLIIIPKATNPDNIGSNASIKNKKLSIYNIFIKYLTSTGKEIKDKNIANMFNSINNKINKLLKKNVFKKKRPPSKDDINFQDLLQSIDLKQIDFSEFQEIFEVISSKEINSLPNDSLNIIFTQTKNANGALPTNIEVFLYRYLIINIFNTDSLVHDKDEQFLSLLSFLFSIPLTFIEEAIFLLSIVFNDLTNTINVHISNEGHSIDLESNQFIENLSKICINYLFDETLTNQQNFTTFEMQSFLQAHFIEQIIYFDQNSISHLKHVISALTKINISISRHDIQFFYGPLIKTTSYFIKKSLNQILLQEQNSNNDNLTISFIFFLMDKMFLISHELVKINNFNNDFTKLIEYHQKMFDGIPVDFAVFIDYLIDTSKWTNSLQQEIFSKFSEKEKNLFNNDKNYKETDSSIIESTNQHFSNLQQLSTDIIRKDLRSIVEYTLISFNNDAAHLNKFIKQVNNYEHKILLIILLKELTFIILNQIRESRTMKSAAKMLILMNVLLNLSTKDFADYFNFVSVSKSSNDTTFSEDLFNIFVFDEKYFYFTNPTLKSSVLYAFLSYNDNDSLFNIVENLPSDLELYENLRKSILSLYCKHFQTFSETFIDLITKKIDNSVQPQVSNFFISMLRLFYQIQPDLAIKALNSSLFFDTFSSKYLKRLRSYYIFYEQSESQSTVADYVQAYRYNSMMLIVQFSQKPSHIQALFSSLTAIDFIFNYGLFEEDYFSLLIEIIKQALSSFETASSVDLINYNPDVDNIITTYVTTIQNLADSVNKNPTVKDLKGNNFDYSSYCLNVLHNLLTVFGECIYHKPSVFANSLVNNFFPSIICEIPNKILPIDNQKKVDIINDILFIICGLTKDNDEFKKRFVRSMKKQKLAQILNSIELDDQTVKFLLMLIFEKEIDLADKNIVADIKYNKALPFLHVALLNRKQYYKIFMMIYEITMQSLMNKIQIYKSKLLSLFIVEIQKYPDFRKMTLEQQSNIDLMFNTFQAVTSSFCKPRTLLEVLITLQKRVNNQRPWYVSKFIKIFNIILNKSDENEKINNKIVRPNSSSISTSFFHFNGNQTGISIPNFSISDKEEFTFVCRFQLDNNYNNTSISKPTLLYFTTSDNKFKLFFEKSVLSIKHKSNPTKSKGKVTSDIEKVHYPFMPNLWYTMVLKGTSNDKLELFINSSDKPVHSLPIKHCTLDTINSFTVANSSIEKQKGLSCNVSVIYFFNKAMSTDKIKEIMSLPIKFCDLFTPSNQLLYPDLPRALFNDDKFEKSLLFCYNANMYDGQVAVNLVRGNESIATVKGINVPYNSSFTGAITSLGGITAFLPLLEIIDLAPFGTNSSEEDGRSLLNMILEIFISLNHCSIDFENEFCKSDGIQAFAHCISNISKKDIDKFSLPPLYNFYFSFNNEINQAIFLQAFWFNYNVWDKMPVEQHSFLLTNCLQKILSKHYEIFKKYISYSFLVSMFKDIPDDNVRDVYFTFIIMYSKYYFIKEDQKFFLHLSFTSKGVFQGQILKTFYAIMESGNECFYRLYGTNVYSNLIALSTSSNEETRIYVVKILVWMKNSNKKEPIPLNLAILSFIKTLNFENITDRSWIELEKMVLDENKMSERIVELLPLFACYSHFVDPQLPNNFITKLFENSKKNHDNFKLILLSPNWVLNLFYIYLNSKKPIIDLSDNHSLIDYFQNIFIYLLTSQNLDEYRNSLNELYLIQYIHNIETSLFIRQIFNGILQRQESESPYVYKVILPDIFAVLFYIPSISFCNETIIRYDHQKDDLNWIDYISKFNFNSKSTTKSRAVTFSKDDSAENSSQNAIHYSSSDSLIKIKIDFSNLKGTTGMRINSEGKWSDVVLAETFSKRFIEILKSLQGKQVDKVMTVSGHNSYKLSISCFDFFTIIEFILINVGKNAFDTTFSLVSQQFIKSSPNKKQTLQIICYLVSQNIIDNRSEILFNCIKTEFPKEVDGFIKYVKKTSPDEDVRNKLNEKSVQLKFFEYFYKSVDIFELVNNDCVNYFKNTKELNDLAKSALDMIQQESHILMPRYKFVQHFTDLYPFIRLNMKNICLSAYKKVSQEIIGYESGTVERTNLHWRISNRVDYEFRRIYLKVNHHFDYEKYKKLSNSTNKDEMNTALQAISSSSKIKIESSKELIEEEEEQDSDDNDDDVNNIDSLCNYNENDDEDEENEKISPTNSSSFEQNNSNNNNNESSIQMKQKENYLFTTKSVLIMVSKHFSGSLSIDRNKLVFIGKEMNSLMNSTDIPDKYLSSKKKPEEKEENNIIDTSSNTKTIQVQLSDIKWILLRNYLHIKEGIEIFLSDQKSYFFFLTEFNRSTVINYFIKHRKDLPNCSILQTAPEKIRQIMSEFKITESWVNGYLSNYSYLIYLNLFAGRSFNDTTQYPVFPWILNEYNKDEIDLNDESIYRDLSKPILLQNPEKMEKAKETYDMVDNDDEDSKIHNYLFYSNDMDLSILMLRIEPFTTTYLNTQPDFDVGRFPSSISKLFNAATEKNGFELIPEFFTTPEALVNNDHDIVVENDSFKKAILPNWVIDQSPADFIKKHRLALESAYVSSHLNEWIDLIFGFAQTGREAINRLNTYPPKLYPRYMARHRHQIKEDPMLFQDVQNRAFCFGIVPNQLFFEKHPHKATKIPMAVFANSGKFTSKSVDLTEITNSNSDQISLSNSNLNLTASTDNLSLNPSRNSPKPFPLFVEGNESVLIVLTSDSKLTVYSSKNSFQHILNDHSKSGQNAQTRMRANSTQRARRCATDLSSFILLKSRFKNTEMPQNAGDFSLTKRFCFLSNKLVVTSPWESEIRVFKIKPEYFLDLITHSSASASDCIMQDCLDLTYKKSDTGVFSLYSTIQLHCMILMTCKAGPREFLTVSNDFSISKWILQAKKSDTTNDELISTNNNYEFGTSNTPENSLDSPTTAGAAKNQFNRRVRKSSISTLKLVLPFLNRVKMVYKIIPHSTKIVAIGALNKINILASCDKDKNLILSRLDDGVFIRSFKTPHKVKALLVSETPCIVISMTYKNKNEVNNNDDNLSLSNDSTSKYVTTIKTYSINNSKNDNVNEEHIAERNFEKKFLTAWCSIDLCFGCDNYVACCFSDKSLVILSLPMLSVHFKTTLSANATYATFIRPYSVLSVSCKDGSLFKLKC</sequence>
<feature type="compositionally biased region" description="Acidic residues" evidence="1">
    <location>
        <begin position="2138"/>
        <end position="2154"/>
    </location>
</feature>
<dbReference type="SUPFAM" id="SSF49899">
    <property type="entry name" value="Concanavalin A-like lectins/glucanases"/>
    <property type="match status" value="1"/>
</dbReference>
<feature type="domain" description="BEACH-type PH" evidence="3">
    <location>
        <begin position="2200"/>
        <end position="2325"/>
    </location>
</feature>
<reference evidence="4 5" key="1">
    <citation type="submission" date="2024-04" db="EMBL/GenBank/DDBJ databases">
        <title>Tritrichomonas musculus Genome.</title>
        <authorList>
            <person name="Alves-Ferreira E."/>
            <person name="Grigg M."/>
            <person name="Lorenzi H."/>
            <person name="Galac M."/>
        </authorList>
    </citation>
    <scope>NUCLEOTIDE SEQUENCE [LARGE SCALE GENOMIC DNA]</scope>
    <source>
        <strain evidence="4 5">EAF2021</strain>
    </source>
</reference>
<protein>
    <recommendedName>
        <fullName evidence="6">BEACH domain-containing protein</fullName>
    </recommendedName>
</protein>